<feature type="coiled-coil region" evidence="1">
    <location>
        <begin position="64"/>
        <end position="95"/>
    </location>
</feature>
<gene>
    <name evidence="4" type="primary">LOC115632859</name>
</gene>
<protein>
    <submittedName>
        <fullName evidence="4">Uncharacterized protein LOC115632859 isoform X1</fullName>
    </submittedName>
</protein>
<keyword evidence="3" id="KW-1185">Reference proteome</keyword>
<reference evidence="4" key="1">
    <citation type="submission" date="2025-08" db="UniProtKB">
        <authorList>
            <consortium name="RefSeq"/>
        </authorList>
    </citation>
    <scope>IDENTIFICATION</scope>
    <source>
        <strain evidence="4">11010-0011.00</strain>
        <tissue evidence="4">Whole body</tissue>
    </source>
</reference>
<dbReference type="GeneID" id="115632859"/>
<organism evidence="3 4">
    <name type="scientific">Drosophila lebanonensis</name>
    <name type="common">Fruit fly</name>
    <name type="synonym">Scaptodrosophila lebanonensis</name>
    <dbReference type="NCBI Taxonomy" id="7225"/>
    <lineage>
        <taxon>Eukaryota</taxon>
        <taxon>Metazoa</taxon>
        <taxon>Ecdysozoa</taxon>
        <taxon>Arthropoda</taxon>
        <taxon>Hexapoda</taxon>
        <taxon>Insecta</taxon>
        <taxon>Pterygota</taxon>
        <taxon>Neoptera</taxon>
        <taxon>Endopterygota</taxon>
        <taxon>Diptera</taxon>
        <taxon>Brachycera</taxon>
        <taxon>Muscomorpha</taxon>
        <taxon>Ephydroidea</taxon>
        <taxon>Drosophilidae</taxon>
        <taxon>Scaptodrosophila</taxon>
    </lineage>
</organism>
<evidence type="ECO:0000313" key="3">
    <source>
        <dbReference type="Proteomes" id="UP000504634"/>
    </source>
</evidence>
<name>A0A6J2UCY2_DROLE</name>
<dbReference type="AlphaFoldDB" id="A0A6J2UCY2"/>
<evidence type="ECO:0000256" key="2">
    <source>
        <dbReference type="SAM" id="MobiDB-lite"/>
    </source>
</evidence>
<keyword evidence="1" id="KW-0175">Coiled coil</keyword>
<sequence>MEKEIPTDDASTIEANQPIREKGNDSEAYNAELITVLFKNLNINEPTMQQAEQQAVLEQHKCIAKKQQQENASQAVQLNQLKESQCDNKERAENQEIWQECNKSEQKTEIEMLIENSFSQIQEPDLMGRKLEKGVIEHDLTSTASMETLRSNSSERLCEATDFQKFEENAAIIVNTAMEVKNEQFLNYNDYLMECVQNIIKQQQECNSKAEKEELLMEESEKLKLTLNEAESTTTLSGAPDSANHFDISTLIDDINRFTVNIQEGHVSSSNSNLNWSQLRQNLLKIRGYYVSSVAADNTSEQEEEIKQAIEEIPIQIECPKTASKDVCDNQQQSETPEFIPSTFVDNASKLAELNSDAGDIRKGLSDLGNRIEELDENVEQFSAKFDKSLLTREQAEKDMQAIDVLRKDIEQRLSQIEVDFMVSKYMLFNQGEPSDQ</sequence>
<feature type="region of interest" description="Disordered" evidence="2">
    <location>
        <begin position="1"/>
        <end position="24"/>
    </location>
</feature>
<feature type="coiled-coil region" evidence="1">
    <location>
        <begin position="193"/>
        <end position="233"/>
    </location>
</feature>
<evidence type="ECO:0000313" key="4">
    <source>
        <dbReference type="RefSeq" id="XP_030385980.1"/>
    </source>
</evidence>
<evidence type="ECO:0000256" key="1">
    <source>
        <dbReference type="SAM" id="Coils"/>
    </source>
</evidence>
<proteinExistence type="predicted"/>
<accession>A0A6J2UCY2</accession>
<dbReference type="RefSeq" id="XP_030385980.1">
    <property type="nucleotide sequence ID" value="XM_030530120.1"/>
</dbReference>
<dbReference type="OrthoDB" id="7844404at2759"/>
<feature type="coiled-coil region" evidence="1">
    <location>
        <begin position="365"/>
        <end position="413"/>
    </location>
</feature>
<dbReference type="Proteomes" id="UP000504634">
    <property type="component" value="Unplaced"/>
</dbReference>